<keyword evidence="2" id="KW-1185">Reference proteome</keyword>
<accession>A0ABU5TNW0</accession>
<dbReference type="EMBL" id="JAYGIE010000097">
    <property type="protein sequence ID" value="MEA5479721.1"/>
    <property type="molecule type" value="Genomic_DNA"/>
</dbReference>
<dbReference type="Gene3D" id="3.30.310.110">
    <property type="entry name" value="XisI-like"/>
    <property type="match status" value="1"/>
</dbReference>
<organism evidence="1 2">
    <name type="scientific">Pseudanabaena galeata UHCC 0370</name>
    <dbReference type="NCBI Taxonomy" id="3110310"/>
    <lineage>
        <taxon>Bacteria</taxon>
        <taxon>Bacillati</taxon>
        <taxon>Cyanobacteriota</taxon>
        <taxon>Cyanophyceae</taxon>
        <taxon>Pseudanabaenales</taxon>
        <taxon>Pseudanabaenaceae</taxon>
        <taxon>Pseudanabaena</taxon>
    </lineage>
</organism>
<comment type="caution">
    <text evidence="1">The sequence shown here is derived from an EMBL/GenBank/DDBJ whole genome shotgun (WGS) entry which is preliminary data.</text>
</comment>
<dbReference type="SUPFAM" id="SSF143847">
    <property type="entry name" value="XisI-like"/>
    <property type="match status" value="1"/>
</dbReference>
<evidence type="ECO:0000313" key="1">
    <source>
        <dbReference type="EMBL" id="MEA5479721.1"/>
    </source>
</evidence>
<sequence length="116" mass="13713">MAINQSVNQYRQYIQNILLEKSQRSSKNKIFSEYEVQTIFDTERDHYQLLRVGWRNNKRDFGCVLHLDIKDNKIWIQHDSTDTGIANQLLEMGVPKEDIVLAFHEPEVRQLTGFGF</sequence>
<protein>
    <submittedName>
        <fullName evidence="1">XisI protein</fullName>
    </submittedName>
</protein>
<name>A0ABU5TNW0_9CYAN</name>
<gene>
    <name evidence="1" type="ORF">VB774_19025</name>
</gene>
<dbReference type="InterPro" id="IPR035943">
    <property type="entry name" value="XisI-like_sf"/>
</dbReference>
<reference evidence="1 2" key="1">
    <citation type="submission" date="2023-12" db="EMBL/GenBank/DDBJ databases">
        <title>Baltic Sea Cyanobacteria.</title>
        <authorList>
            <person name="Delbaje E."/>
            <person name="Fewer D.P."/>
            <person name="Shishido T.K."/>
        </authorList>
    </citation>
    <scope>NUCLEOTIDE SEQUENCE [LARGE SCALE GENOMIC DNA]</scope>
    <source>
        <strain evidence="1 2">UHCC 0370</strain>
    </source>
</reference>
<dbReference type="CDD" id="cd16382">
    <property type="entry name" value="XisI-like"/>
    <property type="match status" value="1"/>
</dbReference>
<dbReference type="InterPro" id="IPR014968">
    <property type="entry name" value="XisI"/>
</dbReference>
<proteinExistence type="predicted"/>
<dbReference type="Pfam" id="PF08869">
    <property type="entry name" value="XisI"/>
    <property type="match status" value="1"/>
</dbReference>
<evidence type="ECO:0000313" key="2">
    <source>
        <dbReference type="Proteomes" id="UP001301388"/>
    </source>
</evidence>
<dbReference type="Proteomes" id="UP001301388">
    <property type="component" value="Unassembled WGS sequence"/>
</dbReference>
<dbReference type="RefSeq" id="WP_281008999.1">
    <property type="nucleotide sequence ID" value="NZ_JAYGIE010000097.1"/>
</dbReference>